<proteinExistence type="predicted"/>
<dbReference type="Proteomes" id="UP001056766">
    <property type="component" value="Unassembled WGS sequence"/>
</dbReference>
<reference evidence="1" key="2">
    <citation type="submission" date="2021-04" db="EMBL/GenBank/DDBJ databases">
        <authorList>
            <person name="Dong X."/>
        </authorList>
    </citation>
    <scope>NUCLEOTIDE SEQUENCE</scope>
    <source>
        <strain evidence="1">LLY</strain>
    </source>
</reference>
<dbReference type="RefSeq" id="WP_250868117.1">
    <property type="nucleotide sequence ID" value="NZ_JAGSOI010000023.1"/>
</dbReference>
<name>A0A9E4ZFQ5_9EURY</name>
<protein>
    <submittedName>
        <fullName evidence="1">Uncharacterized protein</fullName>
    </submittedName>
</protein>
<evidence type="ECO:0000313" key="1">
    <source>
        <dbReference type="EMBL" id="MCM1986761.1"/>
    </source>
</evidence>
<gene>
    <name evidence="1" type="ORF">KDK67_07070</name>
</gene>
<comment type="caution">
    <text evidence="1">The sequence shown here is derived from an EMBL/GenBank/DDBJ whole genome shotgun (WGS) entry which is preliminary data.</text>
</comment>
<sequence length="46" mass="5242">MEDMTLLYLQPVENSDSTLAFSINISTDGKMDRSSLFKIDKVQDML</sequence>
<accession>A0A9E4ZFQ5</accession>
<evidence type="ECO:0000313" key="2">
    <source>
        <dbReference type="Proteomes" id="UP001056766"/>
    </source>
</evidence>
<reference evidence="1" key="1">
    <citation type="journal article" date="2021" name="mSystems">
        <title>Bacteria and Archaea Synergistically Convert Glycine Betaine to Biogenic Methane in the Formosa Cold Seep of the South China Sea.</title>
        <authorList>
            <person name="Li L."/>
            <person name="Zhang W."/>
            <person name="Zhang S."/>
            <person name="Song L."/>
            <person name="Sun Q."/>
            <person name="Zhang H."/>
            <person name="Xiang H."/>
            <person name="Dong X."/>
        </authorList>
    </citation>
    <scope>NUCLEOTIDE SEQUENCE</scope>
    <source>
        <strain evidence="1">LLY</strain>
    </source>
</reference>
<keyword evidence="2" id="KW-1185">Reference proteome</keyword>
<organism evidence="1 2">
    <name type="scientific">Methanococcoides seepicolus</name>
    <dbReference type="NCBI Taxonomy" id="2828780"/>
    <lineage>
        <taxon>Archaea</taxon>
        <taxon>Methanobacteriati</taxon>
        <taxon>Methanobacteriota</taxon>
        <taxon>Stenosarchaea group</taxon>
        <taxon>Methanomicrobia</taxon>
        <taxon>Methanosarcinales</taxon>
        <taxon>Methanosarcinaceae</taxon>
        <taxon>Methanococcoides</taxon>
    </lineage>
</organism>
<dbReference type="EMBL" id="JAGSOI010000023">
    <property type="protein sequence ID" value="MCM1986761.1"/>
    <property type="molecule type" value="Genomic_DNA"/>
</dbReference>
<dbReference type="AlphaFoldDB" id="A0A9E4ZFQ5"/>